<dbReference type="RefSeq" id="WP_280730559.1">
    <property type="nucleotide sequence ID" value="NZ_CP120367.1"/>
</dbReference>
<feature type="chain" id="PRO_5045780073" evidence="1">
    <location>
        <begin position="24"/>
        <end position="169"/>
    </location>
</feature>
<organism evidence="3 4">
    <name type="scientific">Sinorhizobium numidicum</name>
    <dbReference type="NCBI Taxonomy" id="680248"/>
    <lineage>
        <taxon>Bacteria</taxon>
        <taxon>Pseudomonadati</taxon>
        <taxon>Pseudomonadota</taxon>
        <taxon>Alphaproteobacteria</taxon>
        <taxon>Hyphomicrobiales</taxon>
        <taxon>Rhizobiaceae</taxon>
        <taxon>Sinorhizobium/Ensifer group</taxon>
        <taxon>Sinorhizobium</taxon>
    </lineage>
</organism>
<evidence type="ECO:0000256" key="1">
    <source>
        <dbReference type="SAM" id="SignalP"/>
    </source>
</evidence>
<reference evidence="3 4" key="1">
    <citation type="submission" date="2023-03" db="EMBL/GenBank/DDBJ databases">
        <authorList>
            <person name="Kaur S."/>
            <person name="Espinosa-Saiz D."/>
            <person name="Velazquez E."/>
            <person name="Menendez E."/>
            <person name="diCenzo G.C."/>
        </authorList>
    </citation>
    <scope>NUCLEOTIDE SEQUENCE [LARGE SCALE GENOMIC DNA]</scope>
    <source>
        <strain evidence="3 4">LMG 27395</strain>
    </source>
</reference>
<feature type="signal peptide" evidence="1">
    <location>
        <begin position="1"/>
        <end position="23"/>
    </location>
</feature>
<feature type="domain" description="DUF4142" evidence="2">
    <location>
        <begin position="33"/>
        <end position="166"/>
    </location>
</feature>
<dbReference type="EMBL" id="CP120370">
    <property type="protein sequence ID" value="WEX79858.1"/>
    <property type="molecule type" value="Genomic_DNA"/>
</dbReference>
<dbReference type="Pfam" id="PF13628">
    <property type="entry name" value="DUF4142"/>
    <property type="match status" value="1"/>
</dbReference>
<evidence type="ECO:0000313" key="4">
    <source>
        <dbReference type="Proteomes" id="UP001235547"/>
    </source>
</evidence>
<evidence type="ECO:0000259" key="2">
    <source>
        <dbReference type="Pfam" id="PF13628"/>
    </source>
</evidence>
<dbReference type="Gene3D" id="1.20.1260.10">
    <property type="match status" value="1"/>
</dbReference>
<dbReference type="PANTHER" id="PTHR38593">
    <property type="entry name" value="BLR2558 PROTEIN"/>
    <property type="match status" value="1"/>
</dbReference>
<proteinExistence type="predicted"/>
<keyword evidence="4" id="KW-1185">Reference proteome</keyword>
<evidence type="ECO:0000313" key="3">
    <source>
        <dbReference type="EMBL" id="WEX79858.1"/>
    </source>
</evidence>
<accession>A0ABY8CT16</accession>
<dbReference type="InterPro" id="IPR012347">
    <property type="entry name" value="Ferritin-like"/>
</dbReference>
<dbReference type="PANTHER" id="PTHR38593:SF1">
    <property type="entry name" value="BLR2558 PROTEIN"/>
    <property type="match status" value="1"/>
</dbReference>
<gene>
    <name evidence="3" type="ORF">PYH38_001223</name>
</gene>
<name>A0ABY8CT16_9HYPH</name>
<dbReference type="InterPro" id="IPR025419">
    <property type="entry name" value="DUF4142"/>
</dbReference>
<dbReference type="Proteomes" id="UP001235547">
    <property type="component" value="Chromosome 2"/>
</dbReference>
<keyword evidence="1" id="KW-0732">Signal</keyword>
<protein>
    <submittedName>
        <fullName evidence="3">DUF4142 domain-containing protein</fullName>
    </submittedName>
</protein>
<sequence length="169" mass="18367">MKSANFSLAVAVISLDLWQPALAQQSMTPVEPQEFARQAAMSNLFELKAADLARQRGKAEQVLEFADRMKTDHSRAGKDLAEAARKEGVELANTLDKAGEEKLTALNALKGGEFDPAYLSSQVTAHETAVELFGYYAEHGQAGALKAFAEATYPTLRMHLIQVQSLTSP</sequence>